<evidence type="ECO:0000256" key="5">
    <source>
        <dbReference type="SAM" id="SignalP"/>
    </source>
</evidence>
<dbReference type="HOGENOM" id="CLU_187018_0_0_1"/>
<evidence type="ECO:0000256" key="2">
    <source>
        <dbReference type="ARBA" id="ARBA00008650"/>
    </source>
</evidence>
<dbReference type="Pfam" id="PF01099">
    <property type="entry name" value="Uteroglobin"/>
    <property type="match status" value="1"/>
</dbReference>
<dbReference type="OMA" id="CPAVKED"/>
<evidence type="ECO:0000256" key="3">
    <source>
        <dbReference type="ARBA" id="ARBA00022525"/>
    </source>
</evidence>
<proteinExistence type="inferred from homology"/>
<dbReference type="GeneID" id="105749240"/>
<dbReference type="RefSeq" id="XP_012396428.2">
    <property type="nucleotide sequence ID" value="XM_012540974.3"/>
</dbReference>
<accession>G3VBG2</accession>
<gene>
    <name evidence="6" type="primary">LOC105749240</name>
</gene>
<evidence type="ECO:0000256" key="4">
    <source>
        <dbReference type="ARBA" id="ARBA00022729"/>
    </source>
</evidence>
<evidence type="ECO:0000256" key="1">
    <source>
        <dbReference type="ARBA" id="ARBA00004613"/>
    </source>
</evidence>
<reference evidence="6 7" key="1">
    <citation type="journal article" date="2011" name="Proc. Natl. Acad. Sci. U.S.A.">
        <title>Genetic diversity and population structure of the endangered marsupial Sarcophilus harrisii (Tasmanian devil).</title>
        <authorList>
            <person name="Miller W."/>
            <person name="Hayes V.M."/>
            <person name="Ratan A."/>
            <person name="Petersen D.C."/>
            <person name="Wittekindt N.E."/>
            <person name="Miller J."/>
            <person name="Walenz B."/>
            <person name="Knight J."/>
            <person name="Qi J."/>
            <person name="Zhao F."/>
            <person name="Wang Q."/>
            <person name="Bedoya-Reina O.C."/>
            <person name="Katiyar N."/>
            <person name="Tomsho L.P."/>
            <person name="Kasson L.M."/>
            <person name="Hardie R.A."/>
            <person name="Woodbridge P."/>
            <person name="Tindall E.A."/>
            <person name="Bertelsen M.F."/>
            <person name="Dixon D."/>
            <person name="Pyecroft S."/>
            <person name="Helgen K.M."/>
            <person name="Lesk A.M."/>
            <person name="Pringle T.H."/>
            <person name="Patterson N."/>
            <person name="Zhang Y."/>
            <person name="Kreiss A."/>
            <person name="Woods G.M."/>
            <person name="Jones M.E."/>
            <person name="Schuster S.C."/>
        </authorList>
    </citation>
    <scope>NUCLEOTIDE SEQUENCE [LARGE SCALE GENOMIC DNA]</scope>
</reference>
<dbReference type="PANTHER" id="PTHR21226:SF8">
    <property type="entry name" value="ABPA10-RELATED"/>
    <property type="match status" value="1"/>
</dbReference>
<dbReference type="eggNOG" id="ENOG502RTYP">
    <property type="taxonomic scope" value="Eukaryota"/>
</dbReference>
<keyword evidence="4 5" id="KW-0732">Signal</keyword>
<dbReference type="InParanoid" id="G3VBG2"/>
<dbReference type="InterPro" id="IPR016126">
    <property type="entry name" value="Secretoglobin"/>
</dbReference>
<dbReference type="GO" id="GO:0005576">
    <property type="term" value="C:extracellular region"/>
    <property type="evidence" value="ECO:0007669"/>
    <property type="project" value="UniProtKB-SubCell"/>
</dbReference>
<dbReference type="SMART" id="SM00096">
    <property type="entry name" value="UTG"/>
    <property type="match status" value="1"/>
</dbReference>
<evidence type="ECO:0000313" key="7">
    <source>
        <dbReference type="Proteomes" id="UP000007648"/>
    </source>
</evidence>
<dbReference type="Ensembl" id="ENSSHAT00000000525.2">
    <property type="protein sequence ID" value="ENSSHAP00000000516.1"/>
    <property type="gene ID" value="ENSSHAG00000000462.2"/>
</dbReference>
<sequence length="108" mass="11967">MECTHTCTMKSTAVFMLLSGIAMLLQLPVDCGLCPAVSEDVYAFINGTSKEYTDIVKKHTENPAIIENAKILKACVDAKLTKEDKDAAVNLVTKIINYKFCKWELFSS</sequence>
<keyword evidence="7" id="KW-1185">Reference proteome</keyword>
<protein>
    <recommendedName>
        <fullName evidence="8">Secretoglobin family 1A member 1</fullName>
    </recommendedName>
</protein>
<evidence type="ECO:0000313" key="6">
    <source>
        <dbReference type="Ensembl" id="ENSSHAP00000000516.1"/>
    </source>
</evidence>
<dbReference type="Gene3D" id="1.20.920.50">
    <property type="match status" value="1"/>
</dbReference>
<feature type="signal peptide" evidence="5">
    <location>
        <begin position="1"/>
        <end position="31"/>
    </location>
</feature>
<dbReference type="SUPFAM" id="SSF48201">
    <property type="entry name" value="Uteroglobin-like"/>
    <property type="match status" value="1"/>
</dbReference>
<comment type="similarity">
    <text evidence="2">Belongs to the secretoglobin family.</text>
</comment>
<dbReference type="InterPro" id="IPR035960">
    <property type="entry name" value="Secretoglobin_sf"/>
</dbReference>
<dbReference type="KEGG" id="shr:105749240"/>
<comment type="subcellular location">
    <subcellularLocation>
        <location evidence="1">Secreted</location>
    </subcellularLocation>
</comment>
<organism evidence="6 7">
    <name type="scientific">Sarcophilus harrisii</name>
    <name type="common">Tasmanian devil</name>
    <name type="synonym">Sarcophilus laniarius</name>
    <dbReference type="NCBI Taxonomy" id="9305"/>
    <lineage>
        <taxon>Eukaryota</taxon>
        <taxon>Metazoa</taxon>
        <taxon>Chordata</taxon>
        <taxon>Craniata</taxon>
        <taxon>Vertebrata</taxon>
        <taxon>Euteleostomi</taxon>
        <taxon>Mammalia</taxon>
        <taxon>Metatheria</taxon>
        <taxon>Dasyuromorphia</taxon>
        <taxon>Dasyuridae</taxon>
        <taxon>Sarcophilus</taxon>
    </lineage>
</organism>
<reference evidence="6" key="2">
    <citation type="submission" date="2025-08" db="UniProtKB">
        <authorList>
            <consortium name="Ensembl"/>
        </authorList>
    </citation>
    <scope>IDENTIFICATION</scope>
</reference>
<dbReference type="PRINTS" id="PR00827">
    <property type="entry name" value="FELALLERGEN"/>
</dbReference>
<dbReference type="GO" id="GO:0005496">
    <property type="term" value="F:steroid binding"/>
    <property type="evidence" value="ECO:0007669"/>
    <property type="project" value="TreeGrafter"/>
</dbReference>
<keyword evidence="3" id="KW-0964">Secreted</keyword>
<dbReference type="PANTHER" id="PTHR21226">
    <property type="entry name" value="ABPA10-RELATED"/>
    <property type="match status" value="1"/>
</dbReference>
<dbReference type="InterPro" id="IPR006178">
    <property type="entry name" value="CH1-like"/>
</dbReference>
<name>G3VBG2_SARHA</name>
<dbReference type="PROSITE" id="PS51311">
    <property type="entry name" value="SCGB"/>
    <property type="match status" value="1"/>
</dbReference>
<dbReference type="AlphaFoldDB" id="G3VBG2"/>
<reference evidence="6" key="3">
    <citation type="submission" date="2025-09" db="UniProtKB">
        <authorList>
            <consortium name="Ensembl"/>
        </authorList>
    </citation>
    <scope>IDENTIFICATION</scope>
</reference>
<dbReference type="OrthoDB" id="9450650at2759"/>
<feature type="chain" id="PRO_5003457672" description="Secretoglobin family 1A member 1" evidence="5">
    <location>
        <begin position="32"/>
        <end position="108"/>
    </location>
</feature>
<evidence type="ECO:0008006" key="8">
    <source>
        <dbReference type="Google" id="ProtNLM"/>
    </source>
</evidence>
<dbReference type="InterPro" id="IPR053723">
    <property type="entry name" value="Secretoglobin_Domain_sf"/>
</dbReference>
<dbReference type="GeneTree" id="ENSGT00390000009774"/>
<dbReference type="Proteomes" id="UP000007648">
    <property type="component" value="Unassembled WGS sequence"/>
</dbReference>